<feature type="coiled-coil region" evidence="1">
    <location>
        <begin position="490"/>
        <end position="517"/>
    </location>
</feature>
<reference evidence="3" key="1">
    <citation type="submission" date="2019-03" db="EMBL/GenBank/DDBJ databases">
        <title>Single cell metagenomics reveals metabolic interactions within the superorganism composed of flagellate Streblomastix strix and complex community of Bacteroidetes bacteria on its surface.</title>
        <authorList>
            <person name="Treitli S.C."/>
            <person name="Kolisko M."/>
            <person name="Husnik F."/>
            <person name="Keeling P."/>
            <person name="Hampl V."/>
        </authorList>
    </citation>
    <scope>NUCLEOTIDE SEQUENCE</scope>
    <source>
        <strain evidence="3">STM</strain>
    </source>
</reference>
<dbReference type="SUPFAM" id="SSF48452">
    <property type="entry name" value="TPR-like"/>
    <property type="match status" value="3"/>
</dbReference>
<dbReference type="InterPro" id="IPR011990">
    <property type="entry name" value="TPR-like_helical_dom_sf"/>
</dbReference>
<dbReference type="SMART" id="SM00028">
    <property type="entry name" value="TPR"/>
    <property type="match status" value="8"/>
</dbReference>
<evidence type="ECO:0000256" key="1">
    <source>
        <dbReference type="SAM" id="Coils"/>
    </source>
</evidence>
<dbReference type="PANTHER" id="PTHR10098:SF108">
    <property type="entry name" value="TETRATRICOPEPTIDE REPEAT PROTEIN 28"/>
    <property type="match status" value="1"/>
</dbReference>
<dbReference type="EMBL" id="SNRY01000828">
    <property type="protein sequence ID" value="KAA6336095.1"/>
    <property type="molecule type" value="Genomic_DNA"/>
</dbReference>
<dbReference type="AlphaFoldDB" id="A0A5J4RS12"/>
<sequence length="1122" mass="129598">MKRILTFCFTCVIAMSIHAQTPDEILQQANELSGVEKFEEMITLLKNNKAVFYDSKQDDYIGVYNIYLGSGFFATQKYSIAETHIIEGLNILEKAGGKYSQEYYTFYPFLSSLYSATNDTIKLEKIYLNYLDITSVVAGKNSSAYAAVLWETGIFYKNIARYENALKYFLQLQEVYENYHDKTKEVYVAILNNIGNTFMELQKYESAKKEYFQAKSICEKYNDYGHEYSMALHNIAKVYEFTDSTEIAIKYMLKAKSIQDEVLDRTSFDYYSTINSLAGYYNYLQQYNDAEKYYLEALSIQESLFGKESAEYAILLNQLGRLYANLDDYKLSEEYYIEAKQFFENNKETDGEMYANILTNLGNLYCYMVSPVIAATYFKQARSILAKLYKTNEEKYANDYANTLYNIGYLFLQSGIITTDLEDAEEYLLKAKEIQDKWEYESIFWCRTVSDLGLLYIHKRKYDIAGKYINQVKTVIEKYLGKENTSYITILNSEALLAAVERNNELAEKRFKELYELLGKVKVYDDMSPKYLTLINNIASWYFMQNKFDISLKIKQKCFDIMRRQIYRNFGIMSADQRNSYLSYNEIDILMKSYYPLTAAYITSATQSLAYNNALFSKGLLLRSTNEIRDAILNSGNQNLISQFEQLDAIRQQITALQAKTDKYEKDYIQSLEDRADSLDKALTVASVAYREQKADLNIEWKDIRNNLSDNEMAIEFIDYQKFNKEWTDTTMYAALIVRKDFENPIFVPLFEKSQLDLLLADENKDTGKRIANLYNGGSPRFYNGQKLYQLVWQPLEKYLSDIKSVYYSPSGVLNQISFAAIPVNTVLLMDKYNLHLVSSTREIVRMKTKETAFLPVHKAVEYGGIRYDVENSQDLIASTKKYKTEETPYWVSRSFSNDSTRSGWTYLQGTEEEVIEVEDILRKSNVPNIKLMGISANEESFKNLSGQSPELLHIATHGFFLADEKSIRETGFMQIVNNQNNTYINPLLRSGLLFAGANRAWKNEDVILGIEDGILTAEEIAYLNLSKTNLVVLSACETGLGEVQNSEGVFGLQRAFKLAGVKTLVMALWKVDDVATSEFMIAFYQSLLSGKTKQEAFKIAQQQIREKYKSPYYWAGFVMMD</sequence>
<evidence type="ECO:0000313" key="3">
    <source>
        <dbReference type="EMBL" id="KAA6336095.1"/>
    </source>
</evidence>
<feature type="domain" description="CHAT" evidence="2">
    <location>
        <begin position="785"/>
        <end position="1121"/>
    </location>
</feature>
<protein>
    <recommendedName>
        <fullName evidence="2">CHAT domain-containing protein</fullName>
    </recommendedName>
</protein>
<dbReference type="Pfam" id="PF13181">
    <property type="entry name" value="TPR_8"/>
    <property type="match status" value="1"/>
</dbReference>
<proteinExistence type="predicted"/>
<dbReference type="Pfam" id="PF12770">
    <property type="entry name" value="CHAT"/>
    <property type="match status" value="1"/>
</dbReference>
<dbReference type="Gene3D" id="1.25.40.10">
    <property type="entry name" value="Tetratricopeptide repeat domain"/>
    <property type="match status" value="3"/>
</dbReference>
<comment type="caution">
    <text evidence="3">The sequence shown here is derived from an EMBL/GenBank/DDBJ whole genome shotgun (WGS) entry which is preliminary data.</text>
</comment>
<dbReference type="InterPro" id="IPR024983">
    <property type="entry name" value="CHAT_dom"/>
</dbReference>
<dbReference type="PANTHER" id="PTHR10098">
    <property type="entry name" value="RAPSYN-RELATED"/>
    <property type="match status" value="1"/>
</dbReference>
<name>A0A5J4RS12_9ZZZZ</name>
<gene>
    <name evidence="3" type="ORF">EZS27_015722</name>
</gene>
<dbReference type="Pfam" id="PF13424">
    <property type="entry name" value="TPR_12"/>
    <property type="match status" value="1"/>
</dbReference>
<dbReference type="InterPro" id="IPR019734">
    <property type="entry name" value="TPR_rpt"/>
</dbReference>
<keyword evidence="1" id="KW-0175">Coiled coil</keyword>
<evidence type="ECO:0000259" key="2">
    <source>
        <dbReference type="Pfam" id="PF12770"/>
    </source>
</evidence>
<accession>A0A5J4RS12</accession>
<organism evidence="3">
    <name type="scientific">termite gut metagenome</name>
    <dbReference type="NCBI Taxonomy" id="433724"/>
    <lineage>
        <taxon>unclassified sequences</taxon>
        <taxon>metagenomes</taxon>
        <taxon>organismal metagenomes</taxon>
    </lineage>
</organism>